<dbReference type="Pfam" id="PF00005">
    <property type="entry name" value="ABC_tran"/>
    <property type="match status" value="1"/>
</dbReference>
<dbReference type="InterPro" id="IPR014223">
    <property type="entry name" value="ABC_CydC/D"/>
</dbReference>
<evidence type="ECO:0000256" key="1">
    <source>
        <dbReference type="ARBA" id="ARBA00004651"/>
    </source>
</evidence>
<dbReference type="NCBIfam" id="TIGR02868">
    <property type="entry name" value="CydC"/>
    <property type="match status" value="1"/>
</dbReference>
<evidence type="ECO:0000256" key="6">
    <source>
        <dbReference type="ARBA" id="ARBA00023136"/>
    </source>
</evidence>
<name>A0A1H6VBP0_9MICO</name>
<dbReference type="STRING" id="1043493.SAMN05421637_0669"/>
<accession>A0A1H6VBP0</accession>
<organism evidence="10 11">
    <name type="scientific">Demequina mangrovi</name>
    <dbReference type="NCBI Taxonomy" id="1043493"/>
    <lineage>
        <taxon>Bacteria</taxon>
        <taxon>Bacillati</taxon>
        <taxon>Actinomycetota</taxon>
        <taxon>Actinomycetes</taxon>
        <taxon>Micrococcales</taxon>
        <taxon>Demequinaceae</taxon>
        <taxon>Demequina</taxon>
    </lineage>
</organism>
<dbReference type="SUPFAM" id="SSF52540">
    <property type="entry name" value="P-loop containing nucleoside triphosphate hydrolases"/>
    <property type="match status" value="1"/>
</dbReference>
<keyword evidence="4 10" id="KW-0067">ATP-binding</keyword>
<protein>
    <submittedName>
        <fullName evidence="10">ATP-binding cassette, subfamily C, CydC</fullName>
    </submittedName>
</protein>
<keyword evidence="11" id="KW-1185">Reference proteome</keyword>
<dbReference type="InterPro" id="IPR036640">
    <property type="entry name" value="ABC1_TM_sf"/>
</dbReference>
<dbReference type="Proteomes" id="UP000183315">
    <property type="component" value="Unassembled WGS sequence"/>
</dbReference>
<dbReference type="Pfam" id="PF00664">
    <property type="entry name" value="ABC_membrane"/>
    <property type="match status" value="1"/>
</dbReference>
<dbReference type="InterPro" id="IPR003593">
    <property type="entry name" value="AAA+_ATPase"/>
</dbReference>
<gene>
    <name evidence="10" type="ORF">SAMN05421637_0669</name>
</gene>
<evidence type="ECO:0000256" key="3">
    <source>
        <dbReference type="ARBA" id="ARBA00022741"/>
    </source>
</evidence>
<dbReference type="SUPFAM" id="SSF90123">
    <property type="entry name" value="ABC transporter transmembrane region"/>
    <property type="match status" value="1"/>
</dbReference>
<dbReference type="Gene3D" id="1.20.1560.10">
    <property type="entry name" value="ABC transporter type 1, transmembrane domain"/>
    <property type="match status" value="1"/>
</dbReference>
<dbReference type="GO" id="GO:0005524">
    <property type="term" value="F:ATP binding"/>
    <property type="evidence" value="ECO:0007669"/>
    <property type="project" value="UniProtKB-KW"/>
</dbReference>
<evidence type="ECO:0000256" key="7">
    <source>
        <dbReference type="SAM" id="Phobius"/>
    </source>
</evidence>
<evidence type="ECO:0000259" key="8">
    <source>
        <dbReference type="PROSITE" id="PS50893"/>
    </source>
</evidence>
<dbReference type="GO" id="GO:0140359">
    <property type="term" value="F:ABC-type transporter activity"/>
    <property type="evidence" value="ECO:0007669"/>
    <property type="project" value="InterPro"/>
</dbReference>
<dbReference type="InterPro" id="IPR003439">
    <property type="entry name" value="ABC_transporter-like_ATP-bd"/>
</dbReference>
<feature type="domain" description="ABC transporter" evidence="8">
    <location>
        <begin position="343"/>
        <end position="549"/>
    </location>
</feature>
<evidence type="ECO:0000313" key="11">
    <source>
        <dbReference type="Proteomes" id="UP000183315"/>
    </source>
</evidence>
<dbReference type="AlphaFoldDB" id="A0A1H6VBP0"/>
<dbReference type="GO" id="GO:0016887">
    <property type="term" value="F:ATP hydrolysis activity"/>
    <property type="evidence" value="ECO:0007669"/>
    <property type="project" value="InterPro"/>
</dbReference>
<proteinExistence type="predicted"/>
<dbReference type="SMART" id="SM00382">
    <property type="entry name" value="AAA"/>
    <property type="match status" value="1"/>
</dbReference>
<dbReference type="Gene3D" id="3.40.50.300">
    <property type="entry name" value="P-loop containing nucleotide triphosphate hydrolases"/>
    <property type="match status" value="1"/>
</dbReference>
<dbReference type="PANTHER" id="PTHR24221">
    <property type="entry name" value="ATP-BINDING CASSETTE SUB-FAMILY B"/>
    <property type="match status" value="1"/>
</dbReference>
<evidence type="ECO:0000256" key="5">
    <source>
        <dbReference type="ARBA" id="ARBA00022989"/>
    </source>
</evidence>
<evidence type="ECO:0000256" key="2">
    <source>
        <dbReference type="ARBA" id="ARBA00022692"/>
    </source>
</evidence>
<keyword evidence="5 7" id="KW-1133">Transmembrane helix</keyword>
<dbReference type="PANTHER" id="PTHR24221:SF654">
    <property type="entry name" value="ATP-BINDING CASSETTE SUB-FAMILY B MEMBER 6"/>
    <property type="match status" value="1"/>
</dbReference>
<dbReference type="PROSITE" id="PS00211">
    <property type="entry name" value="ABC_TRANSPORTER_1"/>
    <property type="match status" value="1"/>
</dbReference>
<dbReference type="GO" id="GO:0034040">
    <property type="term" value="F:ATPase-coupled lipid transmembrane transporter activity"/>
    <property type="evidence" value="ECO:0007669"/>
    <property type="project" value="TreeGrafter"/>
</dbReference>
<feature type="transmembrane region" description="Helical" evidence="7">
    <location>
        <begin position="137"/>
        <end position="159"/>
    </location>
</feature>
<dbReference type="PROSITE" id="PS50929">
    <property type="entry name" value="ABC_TM1F"/>
    <property type="match status" value="1"/>
</dbReference>
<dbReference type="eggNOG" id="COG4987">
    <property type="taxonomic scope" value="Bacteria"/>
</dbReference>
<dbReference type="GO" id="GO:0045454">
    <property type="term" value="P:cell redox homeostasis"/>
    <property type="evidence" value="ECO:0007669"/>
    <property type="project" value="InterPro"/>
</dbReference>
<evidence type="ECO:0000256" key="4">
    <source>
        <dbReference type="ARBA" id="ARBA00022840"/>
    </source>
</evidence>
<feature type="transmembrane region" description="Helical" evidence="7">
    <location>
        <begin position="283"/>
        <end position="301"/>
    </location>
</feature>
<dbReference type="GO" id="GO:0005886">
    <property type="term" value="C:plasma membrane"/>
    <property type="evidence" value="ECO:0007669"/>
    <property type="project" value="UniProtKB-SubCell"/>
</dbReference>
<evidence type="ECO:0000313" key="10">
    <source>
        <dbReference type="EMBL" id="SEI99227.1"/>
    </source>
</evidence>
<reference evidence="11" key="1">
    <citation type="submission" date="2016-10" db="EMBL/GenBank/DDBJ databases">
        <authorList>
            <person name="Varghese N."/>
        </authorList>
    </citation>
    <scope>NUCLEOTIDE SEQUENCE [LARGE SCALE GENOMIC DNA]</scope>
    <source>
        <strain evidence="11">DSM 24868</strain>
    </source>
</reference>
<sequence>MSTPPLSDLAVLRAAIRDTGVSRWAVVRAVLAGTMALGSAVGLAAVAAWLIAKAAQMPSPADIALAATIVRFFGISRGLFRYLERLASHDAALRGVVTLRERAYERLARSDARVILGLRRGDIVARMGADLDAIGDAIVRAVIPLAVAVTVSAISVGIVAAILPVAGAVLALCLLLAGIVPAVLTARSARIAADVGTRARAEVSAAALSAMDGATEHRVWGTRGEAASALATADADAEHAHELAARPAAWAAGAQALFSGVALVALVALGVLAVQAGDLSGPLAAVVALLPLAAFEAVGAVPPAVQQHFRSAAAARRLAELTAGSDADARVDAPVPTPAASSLVLDGLSVAWPGMTPTPPVTATVAPGEVLAVVGRSGVGKTTLLATIAGALTPASGTVTVGGAPASPALTGDVVAMTAEDAHVFGTTVLENLRVARGDVDEAEAWDALTLVGVDGWVRGLPDGIDTELGSGGRTVSGGERRRLLLARTSLVPAPVVLIDEPAEHLDDAGADALRAMVARMRGEGRTVVLVTHDLSLLDLADSVVTLDD</sequence>
<dbReference type="RefSeq" id="WP_042216511.1">
    <property type="nucleotide sequence ID" value="NZ_BBLU01000018.1"/>
</dbReference>
<comment type="subcellular location">
    <subcellularLocation>
        <location evidence="1">Cell membrane</location>
        <topology evidence="1">Multi-pass membrane protein</topology>
    </subcellularLocation>
</comment>
<dbReference type="InterPro" id="IPR027417">
    <property type="entry name" value="P-loop_NTPase"/>
</dbReference>
<keyword evidence="6 7" id="KW-0472">Membrane</keyword>
<dbReference type="PROSITE" id="PS50893">
    <property type="entry name" value="ABC_TRANSPORTER_2"/>
    <property type="match status" value="1"/>
</dbReference>
<dbReference type="EMBL" id="FNZI01000001">
    <property type="protein sequence ID" value="SEI99227.1"/>
    <property type="molecule type" value="Genomic_DNA"/>
</dbReference>
<feature type="transmembrane region" description="Helical" evidence="7">
    <location>
        <begin position="165"/>
        <end position="184"/>
    </location>
</feature>
<keyword evidence="2 7" id="KW-0812">Transmembrane</keyword>
<evidence type="ECO:0000259" key="9">
    <source>
        <dbReference type="PROSITE" id="PS50929"/>
    </source>
</evidence>
<dbReference type="InterPro" id="IPR039421">
    <property type="entry name" value="Type_1_exporter"/>
</dbReference>
<feature type="transmembrane region" description="Helical" evidence="7">
    <location>
        <begin position="256"/>
        <end position="277"/>
    </location>
</feature>
<dbReference type="InterPro" id="IPR011527">
    <property type="entry name" value="ABC1_TM_dom"/>
</dbReference>
<dbReference type="InterPro" id="IPR017871">
    <property type="entry name" value="ABC_transporter-like_CS"/>
</dbReference>
<feature type="domain" description="ABC transmembrane type-1" evidence="9">
    <location>
        <begin position="29"/>
        <end position="307"/>
    </location>
</feature>
<feature type="transmembrane region" description="Helical" evidence="7">
    <location>
        <begin position="26"/>
        <end position="51"/>
    </location>
</feature>
<dbReference type="GO" id="GO:0034775">
    <property type="term" value="P:glutathione transmembrane transport"/>
    <property type="evidence" value="ECO:0007669"/>
    <property type="project" value="InterPro"/>
</dbReference>
<dbReference type="OrthoDB" id="3237158at2"/>
<keyword evidence="3" id="KW-0547">Nucleotide-binding</keyword>